<dbReference type="Proteomes" id="UP001432027">
    <property type="component" value="Unassembled WGS sequence"/>
</dbReference>
<gene>
    <name evidence="1" type="ORF">PENTCL1PPCAC_8040</name>
</gene>
<proteinExistence type="predicted"/>
<protein>
    <submittedName>
        <fullName evidence="1">Uncharacterized protein</fullName>
    </submittedName>
</protein>
<dbReference type="AlphaFoldDB" id="A0AAV5SS29"/>
<name>A0AAV5SS29_9BILA</name>
<sequence length="69" mass="7568">EGVDAIDGENLTLFESQNPSCSSTIHDFLHKILICTIGFFTRAKLNEGIDCVLATFSFFNGTLCETSPH</sequence>
<feature type="non-terminal residue" evidence="1">
    <location>
        <position position="1"/>
    </location>
</feature>
<keyword evidence="2" id="KW-1185">Reference proteome</keyword>
<evidence type="ECO:0000313" key="1">
    <source>
        <dbReference type="EMBL" id="GMS85865.1"/>
    </source>
</evidence>
<dbReference type="EMBL" id="BTSX01000002">
    <property type="protein sequence ID" value="GMS85865.1"/>
    <property type="molecule type" value="Genomic_DNA"/>
</dbReference>
<evidence type="ECO:0000313" key="2">
    <source>
        <dbReference type="Proteomes" id="UP001432027"/>
    </source>
</evidence>
<accession>A0AAV5SS29</accession>
<reference evidence="1" key="1">
    <citation type="submission" date="2023-10" db="EMBL/GenBank/DDBJ databases">
        <title>Genome assembly of Pristionchus species.</title>
        <authorList>
            <person name="Yoshida K."/>
            <person name="Sommer R.J."/>
        </authorList>
    </citation>
    <scope>NUCLEOTIDE SEQUENCE</scope>
    <source>
        <strain evidence="1">RS0144</strain>
    </source>
</reference>
<organism evidence="1 2">
    <name type="scientific">Pristionchus entomophagus</name>
    <dbReference type="NCBI Taxonomy" id="358040"/>
    <lineage>
        <taxon>Eukaryota</taxon>
        <taxon>Metazoa</taxon>
        <taxon>Ecdysozoa</taxon>
        <taxon>Nematoda</taxon>
        <taxon>Chromadorea</taxon>
        <taxon>Rhabditida</taxon>
        <taxon>Rhabditina</taxon>
        <taxon>Diplogasteromorpha</taxon>
        <taxon>Diplogasteroidea</taxon>
        <taxon>Neodiplogasteridae</taxon>
        <taxon>Pristionchus</taxon>
    </lineage>
</organism>
<comment type="caution">
    <text evidence="1">The sequence shown here is derived from an EMBL/GenBank/DDBJ whole genome shotgun (WGS) entry which is preliminary data.</text>
</comment>
<feature type="non-terminal residue" evidence="1">
    <location>
        <position position="69"/>
    </location>
</feature>